<gene>
    <name evidence="2" type="ORF">LSH36_797g01011</name>
</gene>
<reference evidence="2" key="1">
    <citation type="journal article" date="2023" name="Mol. Biol. Evol.">
        <title>Third-Generation Sequencing Reveals the Adaptive Role of the Epigenome in Three Deep-Sea Polychaetes.</title>
        <authorList>
            <person name="Perez M."/>
            <person name="Aroh O."/>
            <person name="Sun Y."/>
            <person name="Lan Y."/>
            <person name="Juniper S.K."/>
            <person name="Young C.R."/>
            <person name="Angers B."/>
            <person name="Qian P.Y."/>
        </authorList>
    </citation>
    <scope>NUCLEOTIDE SEQUENCE</scope>
    <source>
        <strain evidence="2">P08H-3</strain>
    </source>
</reference>
<keyword evidence="3" id="KW-1185">Reference proteome</keyword>
<sequence length="42" mass="4647">MKSGETGNCWGSEDYCKCDPPPETKSNVCPRCGKKRKSHTSN</sequence>
<organism evidence="2 3">
    <name type="scientific">Paralvinella palmiformis</name>
    <dbReference type="NCBI Taxonomy" id="53620"/>
    <lineage>
        <taxon>Eukaryota</taxon>
        <taxon>Metazoa</taxon>
        <taxon>Spiralia</taxon>
        <taxon>Lophotrochozoa</taxon>
        <taxon>Annelida</taxon>
        <taxon>Polychaeta</taxon>
        <taxon>Sedentaria</taxon>
        <taxon>Canalipalpata</taxon>
        <taxon>Terebellida</taxon>
        <taxon>Terebelliformia</taxon>
        <taxon>Alvinellidae</taxon>
        <taxon>Paralvinella</taxon>
    </lineage>
</organism>
<dbReference type="EMBL" id="JAODUP010000797">
    <property type="protein sequence ID" value="KAK2143956.1"/>
    <property type="molecule type" value="Genomic_DNA"/>
</dbReference>
<dbReference type="AlphaFoldDB" id="A0AAD9IZP6"/>
<accession>A0AAD9IZP6</accession>
<evidence type="ECO:0000313" key="3">
    <source>
        <dbReference type="Proteomes" id="UP001208570"/>
    </source>
</evidence>
<proteinExistence type="predicted"/>
<evidence type="ECO:0000313" key="2">
    <source>
        <dbReference type="EMBL" id="KAK2143956.1"/>
    </source>
</evidence>
<feature type="region of interest" description="Disordered" evidence="1">
    <location>
        <begin position="19"/>
        <end position="42"/>
    </location>
</feature>
<protein>
    <submittedName>
        <fullName evidence="2">Uncharacterized protein</fullName>
    </submittedName>
</protein>
<evidence type="ECO:0000256" key="1">
    <source>
        <dbReference type="SAM" id="MobiDB-lite"/>
    </source>
</evidence>
<dbReference type="Proteomes" id="UP001208570">
    <property type="component" value="Unassembled WGS sequence"/>
</dbReference>
<name>A0AAD9IZP6_9ANNE</name>
<comment type="caution">
    <text evidence="2">The sequence shown here is derived from an EMBL/GenBank/DDBJ whole genome shotgun (WGS) entry which is preliminary data.</text>
</comment>
<feature type="compositionally biased region" description="Basic residues" evidence="1">
    <location>
        <begin position="32"/>
        <end position="42"/>
    </location>
</feature>